<keyword evidence="1" id="KW-1133">Transmembrane helix</keyword>
<sequence length="214" mass="22276">MTPRTARFATLTLVMAAVAQAIIAGLSFGLAGHVSPWRDPVSDYAWHRGGRLLFTVAILLLLVAAAALAVAAQLAALPHGPLVSTLFLLWAAGLVVVLCFRSNFSAADPTVSGEIHRFGGAVLFASLPLAAWTLSARLRAEPRWRAAAPALRRGAIAGVVTAAAFGAAQVVGWLPAGLLERFALLAEFLIVATMALALRRAARASLLAPSEAAR</sequence>
<feature type="transmembrane region" description="Helical" evidence="1">
    <location>
        <begin position="12"/>
        <end position="32"/>
    </location>
</feature>
<feature type="transmembrane region" description="Helical" evidence="1">
    <location>
        <begin position="115"/>
        <end position="134"/>
    </location>
</feature>
<organism evidence="2 3">
    <name type="scientific">Amycolatopsis iheyensis</name>
    <dbReference type="NCBI Taxonomy" id="2945988"/>
    <lineage>
        <taxon>Bacteria</taxon>
        <taxon>Bacillati</taxon>
        <taxon>Actinomycetota</taxon>
        <taxon>Actinomycetes</taxon>
        <taxon>Pseudonocardiales</taxon>
        <taxon>Pseudonocardiaceae</taxon>
        <taxon>Amycolatopsis</taxon>
    </lineage>
</organism>
<proteinExistence type="predicted"/>
<keyword evidence="3" id="KW-1185">Reference proteome</keyword>
<feature type="transmembrane region" description="Helical" evidence="1">
    <location>
        <begin position="182"/>
        <end position="198"/>
    </location>
</feature>
<name>A0A9X2NK00_9PSEU</name>
<accession>A0A9X2NK00</accession>
<dbReference type="InterPro" id="IPR009339">
    <property type="entry name" value="DUF998"/>
</dbReference>
<keyword evidence="1" id="KW-0812">Transmembrane</keyword>
<reference evidence="2" key="1">
    <citation type="submission" date="2022-06" db="EMBL/GenBank/DDBJ databases">
        <title>Amycolatopsis iheyaensis sp. nov., a new species of the genus Amycolatopsis isolated from soil in Iheya island, Japan.</title>
        <authorList>
            <person name="Ngamcharungchit C."/>
            <person name="Kanto H."/>
            <person name="Take A."/>
            <person name="Intra B."/>
            <person name="Matsumoto A."/>
            <person name="Panbangred W."/>
            <person name="Inahashi Y."/>
        </authorList>
    </citation>
    <scope>NUCLEOTIDE SEQUENCE</scope>
    <source>
        <strain evidence="2">OK19-0408</strain>
    </source>
</reference>
<feature type="transmembrane region" description="Helical" evidence="1">
    <location>
        <begin position="82"/>
        <end position="103"/>
    </location>
</feature>
<dbReference type="Proteomes" id="UP001144096">
    <property type="component" value="Unassembled WGS sequence"/>
</dbReference>
<evidence type="ECO:0000313" key="3">
    <source>
        <dbReference type="Proteomes" id="UP001144096"/>
    </source>
</evidence>
<keyword evidence="1" id="KW-0472">Membrane</keyword>
<dbReference type="Pfam" id="PF06197">
    <property type="entry name" value="DUF998"/>
    <property type="match status" value="1"/>
</dbReference>
<dbReference type="EMBL" id="JAMXQV010000030">
    <property type="protein sequence ID" value="MCR6489177.1"/>
    <property type="molecule type" value="Genomic_DNA"/>
</dbReference>
<gene>
    <name evidence="2" type="ORF">M8542_40775</name>
</gene>
<feature type="transmembrane region" description="Helical" evidence="1">
    <location>
        <begin position="155"/>
        <end position="176"/>
    </location>
</feature>
<dbReference type="RefSeq" id="WP_257925748.1">
    <property type="nucleotide sequence ID" value="NZ_JAMXQV010000030.1"/>
</dbReference>
<comment type="caution">
    <text evidence="2">The sequence shown here is derived from an EMBL/GenBank/DDBJ whole genome shotgun (WGS) entry which is preliminary data.</text>
</comment>
<evidence type="ECO:0000313" key="2">
    <source>
        <dbReference type="EMBL" id="MCR6489177.1"/>
    </source>
</evidence>
<dbReference type="AlphaFoldDB" id="A0A9X2NK00"/>
<feature type="transmembrane region" description="Helical" evidence="1">
    <location>
        <begin position="52"/>
        <end position="75"/>
    </location>
</feature>
<protein>
    <submittedName>
        <fullName evidence="2">DUF998 domain-containing protein</fullName>
    </submittedName>
</protein>
<evidence type="ECO:0000256" key="1">
    <source>
        <dbReference type="SAM" id="Phobius"/>
    </source>
</evidence>